<dbReference type="PROSITE" id="PS50878">
    <property type="entry name" value="RT_POL"/>
    <property type="match status" value="1"/>
</dbReference>
<feature type="domain" description="Reverse transcriptase" evidence="1">
    <location>
        <begin position="1"/>
        <end position="129"/>
    </location>
</feature>
<dbReference type="Gene3D" id="3.30.70.270">
    <property type="match status" value="1"/>
</dbReference>
<dbReference type="InterPro" id="IPR043128">
    <property type="entry name" value="Rev_trsase/Diguanyl_cyclase"/>
</dbReference>
<evidence type="ECO:0000313" key="3">
    <source>
        <dbReference type="Proteomes" id="UP000005237"/>
    </source>
</evidence>
<dbReference type="Proteomes" id="UP000005237">
    <property type="component" value="Unassembled WGS sequence"/>
</dbReference>
<dbReference type="AlphaFoldDB" id="A0A8R1E4A6"/>
<evidence type="ECO:0000313" key="2">
    <source>
        <dbReference type="EnsemblMetazoa" id="CJA19893.1"/>
    </source>
</evidence>
<dbReference type="Pfam" id="PF00078">
    <property type="entry name" value="RVT_1"/>
    <property type="match status" value="1"/>
</dbReference>
<dbReference type="SUPFAM" id="SSF56672">
    <property type="entry name" value="DNA/RNA polymerases"/>
    <property type="match status" value="1"/>
</dbReference>
<proteinExistence type="predicted"/>
<protein>
    <submittedName>
        <fullName evidence="2">Reverse transcriptase domain-containing protein</fullName>
    </submittedName>
</protein>
<reference evidence="2" key="2">
    <citation type="submission" date="2022-06" db="UniProtKB">
        <authorList>
            <consortium name="EnsemblMetazoa"/>
        </authorList>
    </citation>
    <scope>IDENTIFICATION</scope>
    <source>
        <strain evidence="2">DF5081</strain>
    </source>
</reference>
<evidence type="ECO:0000259" key="1">
    <source>
        <dbReference type="PROSITE" id="PS50878"/>
    </source>
</evidence>
<sequence length="217" mass="24786">MLNFGIHPNLCDWFKSFLSDRVSKVKIGDYLSTNCFANTSGVLQGTVSGPFLFLIYINDLLSQFPADVRVTAFADDLKLYSSNSCSLQKAMDIVIEWCQKWKLTLAENKTLVMHLGKNNPSMEYFAGRVKITKTSCARDLGIWVDKELSFEDHINRIVNKAMHKCRMLLRSFRSSNPDFYFRLFNTYIRPTLEYGCSYFMAQKTTVSSTGTLLSGIK</sequence>
<organism evidence="2 3">
    <name type="scientific">Caenorhabditis japonica</name>
    <dbReference type="NCBI Taxonomy" id="281687"/>
    <lineage>
        <taxon>Eukaryota</taxon>
        <taxon>Metazoa</taxon>
        <taxon>Ecdysozoa</taxon>
        <taxon>Nematoda</taxon>
        <taxon>Chromadorea</taxon>
        <taxon>Rhabditida</taxon>
        <taxon>Rhabditina</taxon>
        <taxon>Rhabditomorpha</taxon>
        <taxon>Rhabditoidea</taxon>
        <taxon>Rhabditidae</taxon>
        <taxon>Peloderinae</taxon>
        <taxon>Caenorhabditis</taxon>
    </lineage>
</organism>
<dbReference type="PRINTS" id="PR01345">
    <property type="entry name" value="CERVTRCPTASE"/>
</dbReference>
<dbReference type="InterPro" id="IPR043502">
    <property type="entry name" value="DNA/RNA_pol_sf"/>
</dbReference>
<keyword evidence="3" id="KW-1185">Reference proteome</keyword>
<dbReference type="PANTHER" id="PTHR33332">
    <property type="entry name" value="REVERSE TRANSCRIPTASE DOMAIN-CONTAINING PROTEIN"/>
    <property type="match status" value="1"/>
</dbReference>
<dbReference type="EnsemblMetazoa" id="CJA19893.1">
    <property type="protein sequence ID" value="CJA19893.1"/>
    <property type="gene ID" value="WBGene00175464"/>
</dbReference>
<accession>A0A8R1E4A6</accession>
<name>A0A8R1E4A6_CAEJA</name>
<reference evidence="3" key="1">
    <citation type="submission" date="2010-08" db="EMBL/GenBank/DDBJ databases">
        <authorList>
            <consortium name="Caenorhabditis japonica Sequencing Consortium"/>
            <person name="Wilson R.K."/>
        </authorList>
    </citation>
    <scope>NUCLEOTIDE SEQUENCE [LARGE SCALE GENOMIC DNA]</scope>
    <source>
        <strain evidence="3">DF5081</strain>
    </source>
</reference>
<dbReference type="InterPro" id="IPR000477">
    <property type="entry name" value="RT_dom"/>
</dbReference>